<sequence length="436" mass="47914">MTSIMTREAYSQSSSLVKLPPLQQQAVIAKLTQAQADDLLYDWAFWARPAQLAPPGDWLTWFLLGGRGTGKTRTVVEWVRSKMASGLYGRFAIVAATASDARDVLVEGESGFLSVCPPWNKPIYEATKRRLTWPNGARATLYSSERPDRLRGPQHDGAVADELAAWKYAELTWDNLMLGLRSGPNPQCAVATTPRPTKLIKDLVAEDTTALTHGTTYDNRANLAPQFFARIVRRYEGTRLGRQELLAQILLDNPNALWNLTQIDKLRIGFPPDMVRVVVAVDPSATGGKNADEAGIITAGLGADGHGYILGDDTIRASPHGWGSKAVLAYHIHNADRIVAETNNGGEMVELTIRTVDNAVAYKAVHASRGKRTRAEPVAALYEQGRVHHVGTYSKLEDEMTDWVPGDASPNRMDALVWALTELMLNKRKPKWGLVG</sequence>
<dbReference type="InterPro" id="IPR027417">
    <property type="entry name" value="P-loop_NTPase"/>
</dbReference>
<dbReference type="EMBL" id="LAZR01008131">
    <property type="protein sequence ID" value="KKM80759.1"/>
    <property type="molecule type" value="Genomic_DNA"/>
</dbReference>
<evidence type="ECO:0000259" key="2">
    <source>
        <dbReference type="Pfam" id="PF17289"/>
    </source>
</evidence>
<dbReference type="Pfam" id="PF17289">
    <property type="entry name" value="Terminase_6C"/>
    <property type="match status" value="1"/>
</dbReference>
<evidence type="ECO:0000256" key="1">
    <source>
        <dbReference type="ARBA" id="ARBA00022612"/>
    </source>
</evidence>
<feature type="domain" description="Terminase large subunit gp17-like C-terminal" evidence="2">
    <location>
        <begin position="280"/>
        <end position="421"/>
    </location>
</feature>
<accession>A0A0F9KEZ0</accession>
<comment type="caution">
    <text evidence="3">The sequence shown here is derived from an EMBL/GenBank/DDBJ whole genome shotgun (WGS) entry which is preliminary data.</text>
</comment>
<dbReference type="Gene3D" id="3.40.50.300">
    <property type="entry name" value="P-loop containing nucleotide triphosphate hydrolases"/>
    <property type="match status" value="1"/>
</dbReference>
<reference evidence="3" key="1">
    <citation type="journal article" date="2015" name="Nature">
        <title>Complex archaea that bridge the gap between prokaryotes and eukaryotes.</title>
        <authorList>
            <person name="Spang A."/>
            <person name="Saw J.H."/>
            <person name="Jorgensen S.L."/>
            <person name="Zaremba-Niedzwiedzka K."/>
            <person name="Martijn J."/>
            <person name="Lind A.E."/>
            <person name="van Eijk R."/>
            <person name="Schleper C."/>
            <person name="Guy L."/>
            <person name="Ettema T.J."/>
        </authorList>
    </citation>
    <scope>NUCLEOTIDE SEQUENCE</scope>
</reference>
<protein>
    <recommendedName>
        <fullName evidence="2">Terminase large subunit gp17-like C-terminal domain-containing protein</fullName>
    </recommendedName>
</protein>
<dbReference type="InterPro" id="IPR035421">
    <property type="entry name" value="Terminase_6C"/>
</dbReference>
<gene>
    <name evidence="3" type="ORF">LCGC14_1336580</name>
</gene>
<dbReference type="AlphaFoldDB" id="A0A0F9KEZ0"/>
<organism evidence="3">
    <name type="scientific">marine sediment metagenome</name>
    <dbReference type="NCBI Taxonomy" id="412755"/>
    <lineage>
        <taxon>unclassified sequences</taxon>
        <taxon>metagenomes</taxon>
        <taxon>ecological metagenomes</taxon>
    </lineage>
</organism>
<keyword evidence="1" id="KW-1188">Viral release from host cell</keyword>
<name>A0A0F9KEZ0_9ZZZZ</name>
<dbReference type="Pfam" id="PF03237">
    <property type="entry name" value="Terminase_6N"/>
    <property type="match status" value="1"/>
</dbReference>
<proteinExistence type="predicted"/>
<evidence type="ECO:0000313" key="3">
    <source>
        <dbReference type="EMBL" id="KKM80759.1"/>
    </source>
</evidence>